<dbReference type="PANTHER" id="PTHR10663:SF405">
    <property type="entry name" value="ARF GUANINE NUCLEOTIDE EXCHANGE FACTOR SYT1"/>
    <property type="match status" value="1"/>
</dbReference>
<gene>
    <name evidence="4" type="ORF">WICPIJ_003406</name>
</gene>
<feature type="compositionally biased region" description="Polar residues" evidence="1">
    <location>
        <begin position="92"/>
        <end position="106"/>
    </location>
</feature>
<dbReference type="Gene3D" id="1.10.1000.11">
    <property type="entry name" value="Arf Nucleotide-binding Site Opener,domain 2"/>
    <property type="match status" value="1"/>
</dbReference>
<comment type="caution">
    <text evidence="4">The sequence shown here is derived from an EMBL/GenBank/DDBJ whole genome shotgun (WGS) entry which is preliminary data.</text>
</comment>
<feature type="compositionally biased region" description="Low complexity" evidence="1">
    <location>
        <begin position="508"/>
        <end position="527"/>
    </location>
</feature>
<feature type="compositionally biased region" description="Low complexity" evidence="1">
    <location>
        <begin position="111"/>
        <end position="121"/>
    </location>
</feature>
<accession>A0A9P8TNQ6</accession>
<sequence>MNSLSSDRTSLADTNKPLTLRMGKFKSVDHLKRTSTLFNRHRRQNSTNDLGDITENLTLNDMHRKTRSPERKNDTTVGNINGVPEGIRNVDNFESPTRLSLSPTRNDNYRDLSPSRSPSRSPARDSSRSNSSASNPSSRLGNVFSVSPPKYPSILQRKQSSSGFTFSRLRRKISSFMDPEGAKLAAGEPIKGSTPRTPRSGSNSKIDPLVSPLSTENADEHISIGSSNTSTINTKKEVSSRRRSRTLGSLESDLYNKRNGSLVRTIGSMVLLKSTAPSPSNSDEDSLSRPVSPPRATDEDTVDSYLEKLKTEGFEFETTSILSEKNTQFFKDCLYKFLSTKFDFTNESLDISLRRTLVYCELPKEAQHIDRFVECFGRCYYTCNKELWDTADQVYFLTFSFVMLHTDHFNLDNKRRMTKDEFVKNTRVDDPSSNLNNTSIPREVLEYYYDNITYSKFSNFIQQAQSSSRPGSLYMLPKRMFSNSTSHLLEPTVTPSTVSATLANGTALNGQQQQQQQQQNTLQTQPQPHAPLPRTMSISSSTSQFFSLASPAVDPYQYFMNNNLDLLSLQFDDVNYGNPFQDKLTASFPEAEFLKYYRVLKRAEGGTFIRLNKSINWINSKTEVKRVEMENEEFVNTNNYLSNKVLLKIIRVQELYREEVNSKFFTSLGSSTKTYWKPYYGILTTCGFFLFENLNFLTFHERDLISNNESIVIEFPDSALKACLKYSINGLFAVRFEDYESSAVRFYFNLFSTNKREVFSTLSPNDMNSWIISINLVASLDNCLLGFDEFQDHEIVPIRNILIEEKIQKLNKNSNASTNEIDDLLKTVKLLKTLTPFNPKTKDNLIQYFNSLNIRIDWLWYEIERNRVYSKILDKFQQVYRVMETNLGYHEFMTRQLTAVSAHSLGDDDSESILEDSFINEKGGSLVENGLANFDDISTVEFTTQESEDERSIKDIEKEMNRASITIEGFDDQFEADEEQFPENTEFDNELEEFVTSVEHPYHNMFGEDESD</sequence>
<feature type="domain" description="SEC7" evidence="3">
    <location>
        <begin position="234"/>
        <end position="455"/>
    </location>
</feature>
<feature type="compositionally biased region" description="Basic and acidic residues" evidence="1">
    <location>
        <begin position="61"/>
        <end position="74"/>
    </location>
</feature>
<evidence type="ECO:0000313" key="5">
    <source>
        <dbReference type="Proteomes" id="UP000774326"/>
    </source>
</evidence>
<dbReference type="OrthoDB" id="430364at2759"/>
<name>A0A9P8TNQ6_WICPI</name>
<feature type="region of interest" description="Disordered" evidence="1">
    <location>
        <begin position="36"/>
        <end position="145"/>
    </location>
</feature>
<feature type="domain" description="PH" evidence="2">
    <location>
        <begin position="658"/>
        <end position="779"/>
    </location>
</feature>
<proteinExistence type="predicted"/>
<feature type="compositionally biased region" description="Low complexity" evidence="1">
    <location>
        <begin position="223"/>
        <end position="233"/>
    </location>
</feature>
<dbReference type="PANTHER" id="PTHR10663">
    <property type="entry name" value="GUANYL-NUCLEOTIDE EXCHANGE FACTOR"/>
    <property type="match status" value="1"/>
</dbReference>
<dbReference type="EMBL" id="JAEUBG010001863">
    <property type="protein sequence ID" value="KAH3685606.1"/>
    <property type="molecule type" value="Genomic_DNA"/>
</dbReference>
<evidence type="ECO:0000259" key="3">
    <source>
        <dbReference type="PROSITE" id="PS50190"/>
    </source>
</evidence>
<feature type="region of interest" description="Disordered" evidence="1">
    <location>
        <begin position="508"/>
        <end position="537"/>
    </location>
</feature>
<dbReference type="InterPro" id="IPR023394">
    <property type="entry name" value="Sec7_C_sf"/>
</dbReference>
<dbReference type="PROSITE" id="PS50003">
    <property type="entry name" value="PH_DOMAIN"/>
    <property type="match status" value="1"/>
</dbReference>
<dbReference type="Proteomes" id="UP000774326">
    <property type="component" value="Unassembled WGS sequence"/>
</dbReference>
<dbReference type="InterPro" id="IPR000904">
    <property type="entry name" value="Sec7_dom"/>
</dbReference>
<dbReference type="SMART" id="SM00222">
    <property type="entry name" value="Sec7"/>
    <property type="match status" value="1"/>
</dbReference>
<evidence type="ECO:0008006" key="6">
    <source>
        <dbReference type="Google" id="ProtNLM"/>
    </source>
</evidence>
<feature type="region of interest" description="Disordered" evidence="1">
    <location>
        <begin position="177"/>
        <end position="245"/>
    </location>
</feature>
<dbReference type="GO" id="GO:0032012">
    <property type="term" value="P:regulation of ARF protein signal transduction"/>
    <property type="evidence" value="ECO:0007669"/>
    <property type="project" value="InterPro"/>
</dbReference>
<dbReference type="Pfam" id="PF01369">
    <property type="entry name" value="Sec7"/>
    <property type="match status" value="1"/>
</dbReference>
<dbReference type="InterPro" id="IPR035999">
    <property type="entry name" value="Sec7_dom_sf"/>
</dbReference>
<dbReference type="PROSITE" id="PS50190">
    <property type="entry name" value="SEC7"/>
    <property type="match status" value="1"/>
</dbReference>
<feature type="compositionally biased region" description="Low complexity" evidence="1">
    <location>
        <begin position="128"/>
        <end position="140"/>
    </location>
</feature>
<feature type="compositionally biased region" description="Polar residues" evidence="1">
    <location>
        <begin position="194"/>
        <end position="205"/>
    </location>
</feature>
<protein>
    <recommendedName>
        <fullName evidence="6">SEC7 domain-containing protein</fullName>
    </recommendedName>
</protein>
<reference evidence="4" key="2">
    <citation type="submission" date="2021-01" db="EMBL/GenBank/DDBJ databases">
        <authorList>
            <person name="Schikora-Tamarit M.A."/>
        </authorList>
    </citation>
    <scope>NUCLEOTIDE SEQUENCE</scope>
    <source>
        <strain evidence="4">CBS2887</strain>
    </source>
</reference>
<reference evidence="4" key="1">
    <citation type="journal article" date="2021" name="Open Biol.">
        <title>Shared evolutionary footprints suggest mitochondrial oxidative damage underlies multiple complex I losses in fungi.</title>
        <authorList>
            <person name="Schikora-Tamarit M.A."/>
            <person name="Marcet-Houben M."/>
            <person name="Nosek J."/>
            <person name="Gabaldon T."/>
        </authorList>
    </citation>
    <scope>NUCLEOTIDE SEQUENCE</scope>
    <source>
        <strain evidence="4">CBS2887</strain>
    </source>
</reference>
<dbReference type="SUPFAM" id="SSF48425">
    <property type="entry name" value="Sec7 domain"/>
    <property type="match status" value="1"/>
</dbReference>
<organism evidence="4 5">
    <name type="scientific">Wickerhamomyces pijperi</name>
    <name type="common">Yeast</name>
    <name type="synonym">Pichia pijperi</name>
    <dbReference type="NCBI Taxonomy" id="599730"/>
    <lineage>
        <taxon>Eukaryota</taxon>
        <taxon>Fungi</taxon>
        <taxon>Dikarya</taxon>
        <taxon>Ascomycota</taxon>
        <taxon>Saccharomycotina</taxon>
        <taxon>Saccharomycetes</taxon>
        <taxon>Phaffomycetales</taxon>
        <taxon>Wickerhamomycetaceae</taxon>
        <taxon>Wickerhamomyces</taxon>
    </lineage>
</organism>
<evidence type="ECO:0000256" key="1">
    <source>
        <dbReference type="SAM" id="MobiDB-lite"/>
    </source>
</evidence>
<dbReference type="SUPFAM" id="SSF50729">
    <property type="entry name" value="PH domain-like"/>
    <property type="match status" value="1"/>
</dbReference>
<feature type="compositionally biased region" description="Polar residues" evidence="1">
    <location>
        <begin position="45"/>
        <end position="59"/>
    </location>
</feature>
<evidence type="ECO:0000313" key="4">
    <source>
        <dbReference type="EMBL" id="KAH3685606.1"/>
    </source>
</evidence>
<feature type="region of interest" description="Disordered" evidence="1">
    <location>
        <begin position="273"/>
        <end position="302"/>
    </location>
</feature>
<keyword evidence="5" id="KW-1185">Reference proteome</keyword>
<dbReference type="InterPro" id="IPR001849">
    <property type="entry name" value="PH_domain"/>
</dbReference>
<evidence type="ECO:0000259" key="2">
    <source>
        <dbReference type="PROSITE" id="PS50003"/>
    </source>
</evidence>
<dbReference type="GO" id="GO:0005085">
    <property type="term" value="F:guanyl-nucleotide exchange factor activity"/>
    <property type="evidence" value="ECO:0007669"/>
    <property type="project" value="InterPro"/>
</dbReference>
<dbReference type="AlphaFoldDB" id="A0A9P8TNQ6"/>